<name>A0A834AEL8_9CHIR</name>
<accession>A0A834AEL8</accession>
<sequence length="148" mass="16375">MGLAQNGKEGQRAWSSLHPSHLAHHPFPCARIPTLESIFWMILGHDLALNLGSCSWSVITSFQRLSERAYVKGTDGPGWFPVPSLGALVHLSPSALAELPTEACCPQERPCPACTHSSLIFFCPLLSFDFHIKIYLPYILFLPNSVFN</sequence>
<organism evidence="1 2">
    <name type="scientific">Phyllostomus discolor</name>
    <name type="common">pale spear-nosed bat</name>
    <dbReference type="NCBI Taxonomy" id="89673"/>
    <lineage>
        <taxon>Eukaryota</taxon>
        <taxon>Metazoa</taxon>
        <taxon>Chordata</taxon>
        <taxon>Craniata</taxon>
        <taxon>Vertebrata</taxon>
        <taxon>Euteleostomi</taxon>
        <taxon>Mammalia</taxon>
        <taxon>Eutheria</taxon>
        <taxon>Laurasiatheria</taxon>
        <taxon>Chiroptera</taxon>
        <taxon>Yangochiroptera</taxon>
        <taxon>Phyllostomidae</taxon>
        <taxon>Phyllostominae</taxon>
        <taxon>Phyllostomus</taxon>
    </lineage>
</organism>
<protein>
    <submittedName>
        <fullName evidence="1">Uncharacterized protein</fullName>
    </submittedName>
</protein>
<dbReference type="EMBL" id="JABVXQ010000005">
    <property type="protein sequence ID" value="KAF6109573.1"/>
    <property type="molecule type" value="Genomic_DNA"/>
</dbReference>
<dbReference type="AlphaFoldDB" id="A0A834AEL8"/>
<proteinExistence type="predicted"/>
<evidence type="ECO:0000313" key="2">
    <source>
        <dbReference type="Proteomes" id="UP000664940"/>
    </source>
</evidence>
<evidence type="ECO:0000313" key="1">
    <source>
        <dbReference type="EMBL" id="KAF6109573.1"/>
    </source>
</evidence>
<reference evidence="1 2" key="1">
    <citation type="journal article" date="2020" name="Nature">
        <title>Six reference-quality genomes reveal evolution of bat adaptations.</title>
        <authorList>
            <person name="Jebb D."/>
            <person name="Huang Z."/>
            <person name="Pippel M."/>
            <person name="Hughes G.M."/>
            <person name="Lavrichenko K."/>
            <person name="Devanna P."/>
            <person name="Winkler S."/>
            <person name="Jermiin L.S."/>
            <person name="Skirmuntt E.C."/>
            <person name="Katzourakis A."/>
            <person name="Burkitt-Gray L."/>
            <person name="Ray D.A."/>
            <person name="Sullivan K.A.M."/>
            <person name="Roscito J.G."/>
            <person name="Kirilenko B.M."/>
            <person name="Davalos L.M."/>
            <person name="Corthals A.P."/>
            <person name="Power M.L."/>
            <person name="Jones G."/>
            <person name="Ransome R.D."/>
            <person name="Dechmann D.K.N."/>
            <person name="Locatelli A.G."/>
            <person name="Puechmaille S.J."/>
            <person name="Fedrigo O."/>
            <person name="Jarvis E.D."/>
            <person name="Hiller M."/>
            <person name="Vernes S.C."/>
            <person name="Myers E.W."/>
            <person name="Teeling E.C."/>
        </authorList>
    </citation>
    <scope>NUCLEOTIDE SEQUENCE [LARGE SCALE GENOMIC DNA]</scope>
    <source>
        <strain evidence="1">Bat1K_MPI-CBG_1</strain>
    </source>
</reference>
<gene>
    <name evidence="1" type="ORF">HJG60_010841</name>
</gene>
<dbReference type="Proteomes" id="UP000664940">
    <property type="component" value="Unassembled WGS sequence"/>
</dbReference>
<comment type="caution">
    <text evidence="1">The sequence shown here is derived from an EMBL/GenBank/DDBJ whole genome shotgun (WGS) entry which is preliminary data.</text>
</comment>